<evidence type="ECO:0000256" key="1">
    <source>
        <dbReference type="ARBA" id="ARBA00006601"/>
    </source>
</evidence>
<dbReference type="NCBIfam" id="TIGR03026">
    <property type="entry name" value="NDP-sugDHase"/>
    <property type="match status" value="1"/>
</dbReference>
<dbReference type="SUPFAM" id="SSF48179">
    <property type="entry name" value="6-phosphogluconate dehydrogenase C-terminal domain-like"/>
    <property type="match status" value="1"/>
</dbReference>
<dbReference type="PIRSF" id="PIRSF500136">
    <property type="entry name" value="UDP_ManNAc_DH"/>
    <property type="match status" value="1"/>
</dbReference>
<accession>A0A0U9HB68</accession>
<dbReference type="SMART" id="SM00984">
    <property type="entry name" value="UDPG_MGDP_dh_C"/>
    <property type="match status" value="1"/>
</dbReference>
<dbReference type="SUPFAM" id="SSF52413">
    <property type="entry name" value="UDP-glucose/GDP-mannose dehydrogenase C-terminal domain"/>
    <property type="match status" value="1"/>
</dbReference>
<evidence type="ECO:0000313" key="6">
    <source>
        <dbReference type="Proteomes" id="UP000052946"/>
    </source>
</evidence>
<dbReference type="InterPro" id="IPR017476">
    <property type="entry name" value="UDP-Glc/GDP-Man"/>
</dbReference>
<protein>
    <submittedName>
        <fullName evidence="5">UDP-N-acetyl-D-glucosamine 6-dehydrogenase</fullName>
    </submittedName>
</protein>
<dbReference type="GO" id="GO:0000271">
    <property type="term" value="P:polysaccharide biosynthetic process"/>
    <property type="evidence" value="ECO:0007669"/>
    <property type="project" value="InterPro"/>
</dbReference>
<dbReference type="Pfam" id="PF03720">
    <property type="entry name" value="UDPG_MGDP_dh_C"/>
    <property type="match status" value="1"/>
</dbReference>
<reference evidence="6" key="1">
    <citation type="submission" date="2015-07" db="EMBL/GenBank/DDBJ databases">
        <title>Draft Genome Sequence of Oceanobacillus picturae Heshi-B3 that Was Isolated from Fermented Rice Bran with Aging Salted Mackerel, Which Was Named Heshiko as Traditional Fermented Seafood in Japan.</title>
        <authorList>
            <person name="Akuzawa S."/>
            <person name="Nakagawa J."/>
            <person name="Kanekatsu T."/>
            <person name="Kanesaki Y."/>
            <person name="Suzuki T."/>
        </authorList>
    </citation>
    <scope>NUCLEOTIDE SEQUENCE [LARGE SCALE GENOMIC DNA]</scope>
    <source>
        <strain evidence="6">Heshi-B3</strain>
    </source>
</reference>
<dbReference type="Pfam" id="PF00984">
    <property type="entry name" value="UDPG_MGDP_dh"/>
    <property type="match status" value="1"/>
</dbReference>
<dbReference type="Proteomes" id="UP000052946">
    <property type="component" value="Unassembled WGS sequence"/>
</dbReference>
<dbReference type="InterPro" id="IPR036291">
    <property type="entry name" value="NAD(P)-bd_dom_sf"/>
</dbReference>
<dbReference type="PANTHER" id="PTHR43491:SF2">
    <property type="entry name" value="UDP-N-ACETYL-D-MANNOSAMINE DEHYDROGENASE"/>
    <property type="match status" value="1"/>
</dbReference>
<proteinExistence type="inferred from homology"/>
<dbReference type="InterPro" id="IPR014026">
    <property type="entry name" value="UDP-Glc/GDP-Man_DH_dimer"/>
</dbReference>
<comment type="similarity">
    <text evidence="1">Belongs to the UDP-glucose/GDP-mannose dehydrogenase family.</text>
</comment>
<feature type="domain" description="UDP-glucose/GDP-mannose dehydrogenase C-terminal" evidence="4">
    <location>
        <begin position="462"/>
        <end position="559"/>
    </location>
</feature>
<dbReference type="InterPro" id="IPR001732">
    <property type="entry name" value="UDP-Glc/GDP-Man_DH_N"/>
</dbReference>
<keyword evidence="3" id="KW-0520">NAD</keyword>
<reference evidence="5 6" key="2">
    <citation type="journal article" date="2016" name="Genome Announc.">
        <title>Draft Genome Sequence of Oceanobacillus picturae Heshi-B3, Isolated from Fermented Rice Bran in a Traditional Japanese Seafood Dish.</title>
        <authorList>
            <person name="Akuzawa S."/>
            <person name="Nagaoka J."/>
            <person name="Kanekatsu M."/>
            <person name="Kanesaki Y."/>
            <person name="Suzuki T."/>
        </authorList>
    </citation>
    <scope>NUCLEOTIDE SEQUENCE [LARGE SCALE GENOMIC DNA]</scope>
    <source>
        <strain evidence="5 6">Heshi-B3</strain>
    </source>
</reference>
<dbReference type="InterPro" id="IPR008927">
    <property type="entry name" value="6-PGluconate_DH-like_C_sf"/>
</dbReference>
<dbReference type="PANTHER" id="PTHR43491">
    <property type="entry name" value="UDP-N-ACETYL-D-MANNOSAMINE DEHYDROGENASE"/>
    <property type="match status" value="1"/>
</dbReference>
<dbReference type="InterPro" id="IPR014027">
    <property type="entry name" value="UDP-Glc/GDP-Man_DH_C"/>
</dbReference>
<dbReference type="PIRSF" id="PIRSF000124">
    <property type="entry name" value="UDPglc_GDPman_dh"/>
    <property type="match status" value="1"/>
</dbReference>
<evidence type="ECO:0000256" key="3">
    <source>
        <dbReference type="ARBA" id="ARBA00023027"/>
    </source>
</evidence>
<sequence length="571" mass="63516">MTTNFDPLIMISETSQLSQYVAQKLAKTGFEITEFDDKHGVVSIILFLYGRQSAKQSSFELLEKIQSSSLKINQLFLIRDEMTRYTSDEELRLQSVMKGSNSTIELVIRPHSILETNTEITGDKLVNQLLRHVVHPLSQSTSRKEIFVNETERIGVVGLGYVGLPVAVGFSEKHCVIGFDVDDKKIAKLKSGKDPSEQFSAEVLAQAQIEFTTDAKSLRNCACIVVAVPTPISASNEPDFSYLEAASQLIGENLAPETVVVYESTVYPGATEEICCPILENASNLKVGKDFFIGYSPERINPGDKEHTFKTIPKIIAGQSVYVTEWLYHLYQGVIEANVYKASSIKVAEAAKVVENTQRDINIAFMNELSRIFSQLEIPTKDVLEAAGTKWNFLPFTPGLVGGHCIGVDPYYLIHKSRLAGYEPNLLTSAREVNESMVDHITNTVMQQIIQHQFSFNDLKITLLGATFKENIGDMRNSKALSILEKLLHLGLSVQLCDPHVDSGTVKDMYGISSTPFPELEKADIVIITVPHNVFDWGQLNNVLKEKSIVLDIKSAVPSSYIPDNTVHWHL</sequence>
<dbReference type="InterPro" id="IPR036220">
    <property type="entry name" value="UDP-Glc/GDP-Man_DH_C_sf"/>
</dbReference>
<dbReference type="InterPro" id="IPR028359">
    <property type="entry name" value="UDP_ManNAc/GlcNAc_DH"/>
</dbReference>
<dbReference type="GO" id="GO:0016628">
    <property type="term" value="F:oxidoreductase activity, acting on the CH-CH group of donors, NAD or NADP as acceptor"/>
    <property type="evidence" value="ECO:0007669"/>
    <property type="project" value="InterPro"/>
</dbReference>
<dbReference type="GO" id="GO:0016616">
    <property type="term" value="F:oxidoreductase activity, acting on the CH-OH group of donors, NAD or NADP as acceptor"/>
    <property type="evidence" value="ECO:0007669"/>
    <property type="project" value="InterPro"/>
</dbReference>
<keyword evidence="2" id="KW-0560">Oxidoreductase</keyword>
<comment type="caution">
    <text evidence="5">The sequence shown here is derived from an EMBL/GenBank/DDBJ whole genome shotgun (WGS) entry which is preliminary data.</text>
</comment>
<organism evidence="5 6">
    <name type="scientific">Oceanobacillus picturae</name>
    <dbReference type="NCBI Taxonomy" id="171693"/>
    <lineage>
        <taxon>Bacteria</taxon>
        <taxon>Bacillati</taxon>
        <taxon>Bacillota</taxon>
        <taxon>Bacilli</taxon>
        <taxon>Bacillales</taxon>
        <taxon>Bacillaceae</taxon>
        <taxon>Oceanobacillus</taxon>
    </lineage>
</organism>
<evidence type="ECO:0000259" key="4">
    <source>
        <dbReference type="SMART" id="SM00984"/>
    </source>
</evidence>
<evidence type="ECO:0000313" key="5">
    <source>
        <dbReference type="EMBL" id="GAQ19675.1"/>
    </source>
</evidence>
<dbReference type="EMBL" id="BBXV01000058">
    <property type="protein sequence ID" value="GAQ19675.1"/>
    <property type="molecule type" value="Genomic_DNA"/>
</dbReference>
<dbReference type="SUPFAM" id="SSF51735">
    <property type="entry name" value="NAD(P)-binding Rossmann-fold domains"/>
    <property type="match status" value="1"/>
</dbReference>
<evidence type="ECO:0000256" key="2">
    <source>
        <dbReference type="ARBA" id="ARBA00023002"/>
    </source>
</evidence>
<dbReference type="RefSeq" id="WP_369405177.1">
    <property type="nucleotide sequence ID" value="NZ_BBXV01000058.1"/>
</dbReference>
<gene>
    <name evidence="5" type="ORF">OPHB3_3658</name>
</gene>
<dbReference type="Gene3D" id="3.40.50.720">
    <property type="entry name" value="NAD(P)-binding Rossmann-like Domain"/>
    <property type="match status" value="2"/>
</dbReference>
<dbReference type="GO" id="GO:0051287">
    <property type="term" value="F:NAD binding"/>
    <property type="evidence" value="ECO:0007669"/>
    <property type="project" value="InterPro"/>
</dbReference>
<name>A0A0U9HB68_9BACI</name>
<dbReference type="AlphaFoldDB" id="A0A0U9HB68"/>
<dbReference type="Pfam" id="PF03721">
    <property type="entry name" value="UDPG_MGDP_dh_N"/>
    <property type="match status" value="1"/>
</dbReference>